<dbReference type="CDD" id="cd00198">
    <property type="entry name" value="vWFA"/>
    <property type="match status" value="1"/>
</dbReference>
<proteinExistence type="predicted"/>
<dbReference type="Proteomes" id="UP001148313">
    <property type="component" value="Unassembled WGS sequence"/>
</dbReference>
<dbReference type="RefSeq" id="WP_271087807.1">
    <property type="nucleotide sequence ID" value="NZ_JAPJZH010000001.1"/>
</dbReference>
<dbReference type="Gene3D" id="3.40.50.410">
    <property type="entry name" value="von Willebrand factor, type A domain"/>
    <property type="match status" value="1"/>
</dbReference>
<evidence type="ECO:0000256" key="1">
    <source>
        <dbReference type="SAM" id="SignalP"/>
    </source>
</evidence>
<reference evidence="2" key="1">
    <citation type="submission" date="2022-11" db="EMBL/GenBank/DDBJ databases">
        <title>Hoeflea poritis sp. nov., isolated from scleractinian coral Porites lutea.</title>
        <authorList>
            <person name="Zhang G."/>
            <person name="Wei Q."/>
            <person name="Cai L."/>
        </authorList>
    </citation>
    <scope>NUCLEOTIDE SEQUENCE</scope>
    <source>
        <strain evidence="2">E7-10</strain>
    </source>
</reference>
<comment type="caution">
    <text evidence="2">The sequence shown here is derived from an EMBL/GenBank/DDBJ whole genome shotgun (WGS) entry which is preliminary data.</text>
</comment>
<evidence type="ECO:0000313" key="2">
    <source>
        <dbReference type="EMBL" id="MDA4844287.1"/>
    </source>
</evidence>
<feature type="signal peptide" evidence="1">
    <location>
        <begin position="1"/>
        <end position="18"/>
    </location>
</feature>
<feature type="chain" id="PRO_5046980242" evidence="1">
    <location>
        <begin position="19"/>
        <end position="273"/>
    </location>
</feature>
<organism evidence="2 3">
    <name type="scientific">Hoeflea poritis</name>
    <dbReference type="NCBI Taxonomy" id="2993659"/>
    <lineage>
        <taxon>Bacteria</taxon>
        <taxon>Pseudomonadati</taxon>
        <taxon>Pseudomonadota</taxon>
        <taxon>Alphaproteobacteria</taxon>
        <taxon>Hyphomicrobiales</taxon>
        <taxon>Rhizobiaceae</taxon>
        <taxon>Hoeflea</taxon>
    </lineage>
</organism>
<dbReference type="InterPro" id="IPR036465">
    <property type="entry name" value="vWFA_dom_sf"/>
</dbReference>
<dbReference type="EMBL" id="JAPJZH010000001">
    <property type="protein sequence ID" value="MDA4844287.1"/>
    <property type="molecule type" value="Genomic_DNA"/>
</dbReference>
<protein>
    <submittedName>
        <fullName evidence="2">DUF1194 domain-containing protein</fullName>
    </submittedName>
</protein>
<accession>A0ABT4VHU7</accession>
<dbReference type="SUPFAM" id="SSF53300">
    <property type="entry name" value="vWA-like"/>
    <property type="match status" value="1"/>
</dbReference>
<name>A0ABT4VHU7_9HYPH</name>
<dbReference type="Pfam" id="PF06707">
    <property type="entry name" value="DUF1194"/>
    <property type="match status" value="1"/>
</dbReference>
<keyword evidence="1" id="KW-0732">Signal</keyword>
<evidence type="ECO:0000313" key="3">
    <source>
        <dbReference type="Proteomes" id="UP001148313"/>
    </source>
</evidence>
<keyword evidence="3" id="KW-1185">Reference proteome</keyword>
<gene>
    <name evidence="2" type="ORF">OOZ53_02950</name>
</gene>
<sequence>MKRTDIPAALALALFLWAAPLSDITAQTTGTMEVDVELVLAVDVSRSMTERELQIQRRGYAEALNSEAVATAIKNGLIGRIALTYVEWGGAFWQRVVVDWRVIENEADLAAFAQEITANFDGVLRRTSISSAITYAADSIDTNNFEALRRVIDISGDGPNNEGGPVTGARDAALARGMIINGLPLMTREGMGARFHLEDLDDYYHNCVIGGPGSFVIPVTDWDEFPEAVRRKLVLELAGTEVMPVHKAQYTGLTDAGYDCLIGEKIWQRFIGP</sequence>
<dbReference type="InterPro" id="IPR010607">
    <property type="entry name" value="DUF1194"/>
</dbReference>